<gene>
    <name evidence="1" type="ORF">HYFRA_00009006</name>
</gene>
<organism evidence="1 2">
    <name type="scientific">Hymenoscyphus fraxineus</name>
    <dbReference type="NCBI Taxonomy" id="746836"/>
    <lineage>
        <taxon>Eukaryota</taxon>
        <taxon>Fungi</taxon>
        <taxon>Dikarya</taxon>
        <taxon>Ascomycota</taxon>
        <taxon>Pezizomycotina</taxon>
        <taxon>Leotiomycetes</taxon>
        <taxon>Helotiales</taxon>
        <taxon>Helotiaceae</taxon>
        <taxon>Hymenoscyphus</taxon>
    </lineage>
</organism>
<dbReference type="AlphaFoldDB" id="A0A9N9PSS0"/>
<protein>
    <submittedName>
        <fullName evidence="1">Uncharacterized protein</fullName>
    </submittedName>
</protein>
<accession>A0A9N9PSS0</accession>
<reference evidence="1" key="1">
    <citation type="submission" date="2021-07" db="EMBL/GenBank/DDBJ databases">
        <authorList>
            <person name="Durling M."/>
        </authorList>
    </citation>
    <scope>NUCLEOTIDE SEQUENCE</scope>
</reference>
<evidence type="ECO:0000313" key="1">
    <source>
        <dbReference type="EMBL" id="CAG8952762.1"/>
    </source>
</evidence>
<sequence>MSTPPPIGRNGATVLYDILALRTRRPFPGCYLPSQTKEAMASFDTNSVDITLTVLRQLISFGLVPTNTFNPLETLLMEAAQSRLGHNQEDDWYIKYRIYSSIDQAVVPCTFMELQSRLPNIKHELTDILSNRAFQRTPAQPLLSLYTITPTAYSQFKNLKIDTKSPIQEQLFAKYFGAEYQFLSAHPPFFLQLECEVGDSPKKISWFRSFDFHGPDAIFDGTTINLTRRVAKYILCTVVKLSDGERVRVYGKDGHELPPGNLGDFRAIKGYNWSIEEKGVYILYYHRCLTVPGWPMEEELDMNAPEFVE</sequence>
<keyword evidence="2" id="KW-1185">Reference proteome</keyword>
<dbReference type="OrthoDB" id="3477770at2759"/>
<dbReference type="EMBL" id="CAJVRL010000047">
    <property type="protein sequence ID" value="CAG8952762.1"/>
    <property type="molecule type" value="Genomic_DNA"/>
</dbReference>
<comment type="caution">
    <text evidence="1">The sequence shown here is derived from an EMBL/GenBank/DDBJ whole genome shotgun (WGS) entry which is preliminary data.</text>
</comment>
<proteinExistence type="predicted"/>
<name>A0A9N9PSS0_9HELO</name>
<evidence type="ECO:0000313" key="2">
    <source>
        <dbReference type="Proteomes" id="UP000696280"/>
    </source>
</evidence>
<dbReference type="Proteomes" id="UP000696280">
    <property type="component" value="Unassembled WGS sequence"/>
</dbReference>